<dbReference type="EMBL" id="CP032321">
    <property type="protein sequence ID" value="QCN96289.1"/>
    <property type="molecule type" value="Genomic_DNA"/>
</dbReference>
<evidence type="ECO:0000313" key="5">
    <source>
        <dbReference type="Proteomes" id="UP000298595"/>
    </source>
</evidence>
<accession>A0A4D8PNE7</accession>
<organism evidence="4 5">
    <name type="scientific">Azospirillum argentinense</name>
    <dbReference type="NCBI Taxonomy" id="2970906"/>
    <lineage>
        <taxon>Bacteria</taxon>
        <taxon>Pseudomonadati</taxon>
        <taxon>Pseudomonadota</taxon>
        <taxon>Alphaproteobacteria</taxon>
        <taxon>Rhodospirillales</taxon>
        <taxon>Azospirillaceae</taxon>
        <taxon>Azospirillum</taxon>
    </lineage>
</organism>
<evidence type="ECO:0000256" key="1">
    <source>
        <dbReference type="ARBA" id="ARBA00022679"/>
    </source>
</evidence>
<dbReference type="PANTHER" id="PTHR43877">
    <property type="entry name" value="AMINOALKYLPHOSPHONATE N-ACETYLTRANSFERASE-RELATED-RELATED"/>
    <property type="match status" value="1"/>
</dbReference>
<evidence type="ECO:0000256" key="2">
    <source>
        <dbReference type="ARBA" id="ARBA00023315"/>
    </source>
</evidence>
<sequence length="387" mass="42227">MATTALPSAVGGPRLRAMRDIQTIGGFSIREARPGERHALLALVARIDAESDFLLREPGERPFWARDLAAFQASGNSTIFVAEAAGNRPADLVGYLSAHGGRFRRNRGAVTLAVGVRRDWNGRGVATALFAAAESWARRIGAHRLELTVAESNSRALSLYERLGFLDEGLMRDVLRVNGAWRSERLMGKIIGADGVPDWPAPAPGPTVEAPRQERIGRLEIRPALPADAAAYLAYDHAVRSETHFLMRSAAESLPDVAAARRFLAEQRIGDRTATLLAIADGTIAGSLSLWTGAYARTAHEAGLGLAVRRDFWALGVGGRLIAAADLWVRARRLHRLSLWVFGHNGRARRFYARHGFEEEAVARRHSLIDGRLADQLSMAKLYGARP</sequence>
<dbReference type="CDD" id="cd04301">
    <property type="entry name" value="NAT_SF"/>
    <property type="match status" value="2"/>
</dbReference>
<dbReference type="SUPFAM" id="SSF55729">
    <property type="entry name" value="Acyl-CoA N-acyltransferases (Nat)"/>
    <property type="match status" value="2"/>
</dbReference>
<dbReference type="GO" id="GO:0016747">
    <property type="term" value="F:acyltransferase activity, transferring groups other than amino-acyl groups"/>
    <property type="evidence" value="ECO:0007669"/>
    <property type="project" value="InterPro"/>
</dbReference>
<proteinExistence type="predicted"/>
<dbReference type="InterPro" id="IPR000182">
    <property type="entry name" value="GNAT_dom"/>
</dbReference>
<dbReference type="Pfam" id="PF00583">
    <property type="entry name" value="Acetyltransf_1"/>
    <property type="match status" value="2"/>
</dbReference>
<feature type="domain" description="N-acetyltransferase" evidence="3">
    <location>
        <begin position="27"/>
        <end position="188"/>
    </location>
</feature>
<dbReference type="KEGG" id="aare:D3093_14085"/>
<reference evidence="4 5" key="1">
    <citation type="submission" date="2018-09" db="EMBL/GenBank/DDBJ databases">
        <title>Whole genome based analysis of evolution and adaptive divergence in Indian and Brazilian strains of Azospirillum brasilense.</title>
        <authorList>
            <person name="Singh C."/>
            <person name="Tripathi A.K."/>
        </authorList>
    </citation>
    <scope>NUCLEOTIDE SEQUENCE [LARGE SCALE GENOMIC DNA]</scope>
    <source>
        <strain evidence="4 5">MTCC4035</strain>
    </source>
</reference>
<dbReference type="Gene3D" id="3.40.630.30">
    <property type="match status" value="2"/>
</dbReference>
<keyword evidence="2" id="KW-0012">Acyltransferase</keyword>
<dbReference type="InterPro" id="IPR016181">
    <property type="entry name" value="Acyl_CoA_acyltransferase"/>
</dbReference>
<evidence type="ECO:0000313" key="4">
    <source>
        <dbReference type="EMBL" id="QCN96289.1"/>
    </source>
</evidence>
<gene>
    <name evidence="4" type="ORF">D3093_14085</name>
</gene>
<dbReference type="Proteomes" id="UP000298595">
    <property type="component" value="Chromosome"/>
</dbReference>
<dbReference type="InterPro" id="IPR050832">
    <property type="entry name" value="Bact_Acetyltransf"/>
</dbReference>
<feature type="domain" description="N-acetyltransferase" evidence="3">
    <location>
        <begin position="219"/>
        <end position="384"/>
    </location>
</feature>
<dbReference type="AlphaFoldDB" id="A0A4D8PNE7"/>
<name>A0A4D8PNE7_9PROT</name>
<evidence type="ECO:0000259" key="3">
    <source>
        <dbReference type="PROSITE" id="PS51186"/>
    </source>
</evidence>
<keyword evidence="1 4" id="KW-0808">Transferase</keyword>
<protein>
    <submittedName>
        <fullName evidence="4">GNAT family N-acetyltransferase</fullName>
    </submittedName>
</protein>
<dbReference type="PROSITE" id="PS51186">
    <property type="entry name" value="GNAT"/>
    <property type="match status" value="2"/>
</dbReference>
<dbReference type="PANTHER" id="PTHR43877:SF2">
    <property type="entry name" value="AMINOALKYLPHOSPHONATE N-ACETYLTRANSFERASE-RELATED"/>
    <property type="match status" value="1"/>
</dbReference>